<dbReference type="Pfam" id="PF12118">
    <property type="entry name" value="SprA-related"/>
    <property type="match status" value="1"/>
</dbReference>
<dbReference type="InterPro" id="IPR021973">
    <property type="entry name" value="SprA-related"/>
</dbReference>
<dbReference type="EMBL" id="CP021886">
    <property type="protein sequence ID" value="AWI34769.1"/>
    <property type="molecule type" value="Genomic_DNA"/>
</dbReference>
<reference evidence="2 3" key="1">
    <citation type="submission" date="2017-06" db="EMBL/GenBank/DDBJ databases">
        <title>Complete genome of Helicobacter apodemus.</title>
        <authorList>
            <person name="Cho S."/>
        </authorList>
    </citation>
    <scope>NUCLEOTIDE SEQUENCE [LARGE SCALE GENOMIC DNA]</scope>
    <source>
        <strain evidence="3">SNUVETPUB-15-01</strain>
    </source>
</reference>
<evidence type="ECO:0000313" key="2">
    <source>
        <dbReference type="EMBL" id="AWI34769.1"/>
    </source>
</evidence>
<dbReference type="Proteomes" id="UP000244890">
    <property type="component" value="Chromosome"/>
</dbReference>
<accession>A0A2U8FEW7</accession>
<dbReference type="KEGG" id="had:CDV25_08345"/>
<proteinExistence type="predicted"/>
<protein>
    <recommendedName>
        <fullName evidence="4">SprA-related family protein</fullName>
    </recommendedName>
</protein>
<name>A0A2U8FEW7_9HELI</name>
<dbReference type="AlphaFoldDB" id="A0A2U8FEW7"/>
<gene>
    <name evidence="2" type="ORF">CDV25_08345</name>
</gene>
<organism evidence="2 3">
    <name type="scientific">Helicobacter apodemus</name>
    <dbReference type="NCBI Taxonomy" id="135569"/>
    <lineage>
        <taxon>Bacteria</taxon>
        <taxon>Pseudomonadati</taxon>
        <taxon>Campylobacterota</taxon>
        <taxon>Epsilonproteobacteria</taxon>
        <taxon>Campylobacterales</taxon>
        <taxon>Helicobacteraceae</taxon>
        <taxon>Helicobacter</taxon>
    </lineage>
</organism>
<feature type="region of interest" description="Disordered" evidence="1">
    <location>
        <begin position="168"/>
        <end position="198"/>
    </location>
</feature>
<sequence>MQIGSIYSDPYLRLQDKTISSPQDTNTQETPLQEDLAQNSTEDSIPNQENLEAINGEKLNESQIQQVRELEQIDRNVRAHEAAHIAAGSGVVTGGASFSYTRGPDGKMYATAGEVPISMDKGNTPQETIANARKIIAAAMAPSDPSPQDYKVAASAMQMEIEAKIELTQEQTKGKEVSNKNQDTPNNPNQENSNANRNAAIVSYMQNLNY</sequence>
<feature type="compositionally biased region" description="Low complexity" evidence="1">
    <location>
        <begin position="186"/>
        <end position="198"/>
    </location>
</feature>
<evidence type="ECO:0000256" key="1">
    <source>
        <dbReference type="SAM" id="MobiDB-lite"/>
    </source>
</evidence>
<evidence type="ECO:0008006" key="4">
    <source>
        <dbReference type="Google" id="ProtNLM"/>
    </source>
</evidence>
<feature type="region of interest" description="Disordered" evidence="1">
    <location>
        <begin position="20"/>
        <end position="47"/>
    </location>
</feature>
<dbReference type="RefSeq" id="WP_108911554.1">
    <property type="nucleotide sequence ID" value="NZ_CP021886.1"/>
</dbReference>
<feature type="compositionally biased region" description="Basic and acidic residues" evidence="1">
    <location>
        <begin position="168"/>
        <end position="178"/>
    </location>
</feature>
<evidence type="ECO:0000313" key="3">
    <source>
        <dbReference type="Proteomes" id="UP000244890"/>
    </source>
</evidence>
<dbReference type="OrthoDB" id="9812722at2"/>